<evidence type="ECO:0000313" key="1">
    <source>
        <dbReference type="EMBL" id="JAH90745.1"/>
    </source>
</evidence>
<dbReference type="EMBL" id="GBXM01017832">
    <property type="protein sequence ID" value="JAH90745.1"/>
    <property type="molecule type" value="Transcribed_RNA"/>
</dbReference>
<protein>
    <submittedName>
        <fullName evidence="1">Uncharacterized protein</fullName>
    </submittedName>
</protein>
<name>A0A0E9WMH4_ANGAN</name>
<dbReference type="AlphaFoldDB" id="A0A0E9WMH4"/>
<sequence length="52" mass="5799">MHVRIHALFLSMKSGTAIELTPPAHSDPGIIFRGGHQFIPGLYHLALYLMEL</sequence>
<reference evidence="1" key="2">
    <citation type="journal article" date="2015" name="Fish Shellfish Immunol.">
        <title>Early steps in the European eel (Anguilla anguilla)-Vibrio vulnificus interaction in the gills: Role of the RtxA13 toxin.</title>
        <authorList>
            <person name="Callol A."/>
            <person name="Pajuelo D."/>
            <person name="Ebbesson L."/>
            <person name="Teles M."/>
            <person name="MacKenzie S."/>
            <person name="Amaro C."/>
        </authorList>
    </citation>
    <scope>NUCLEOTIDE SEQUENCE</scope>
</reference>
<reference evidence="1" key="1">
    <citation type="submission" date="2014-11" db="EMBL/GenBank/DDBJ databases">
        <authorList>
            <person name="Amaro Gonzalez C."/>
        </authorList>
    </citation>
    <scope>NUCLEOTIDE SEQUENCE</scope>
</reference>
<organism evidence="1">
    <name type="scientific">Anguilla anguilla</name>
    <name type="common">European freshwater eel</name>
    <name type="synonym">Muraena anguilla</name>
    <dbReference type="NCBI Taxonomy" id="7936"/>
    <lineage>
        <taxon>Eukaryota</taxon>
        <taxon>Metazoa</taxon>
        <taxon>Chordata</taxon>
        <taxon>Craniata</taxon>
        <taxon>Vertebrata</taxon>
        <taxon>Euteleostomi</taxon>
        <taxon>Actinopterygii</taxon>
        <taxon>Neopterygii</taxon>
        <taxon>Teleostei</taxon>
        <taxon>Anguilliformes</taxon>
        <taxon>Anguillidae</taxon>
        <taxon>Anguilla</taxon>
    </lineage>
</organism>
<accession>A0A0E9WMH4</accession>
<proteinExistence type="predicted"/>